<feature type="transmembrane region" description="Helical" evidence="7">
    <location>
        <begin position="91"/>
        <end position="117"/>
    </location>
</feature>
<evidence type="ECO:0000256" key="1">
    <source>
        <dbReference type="ARBA" id="ARBA00004651"/>
    </source>
</evidence>
<organism evidence="9 10">
    <name type="scientific">Planotetraspora silvatica</name>
    <dbReference type="NCBI Taxonomy" id="234614"/>
    <lineage>
        <taxon>Bacteria</taxon>
        <taxon>Bacillati</taxon>
        <taxon>Actinomycetota</taxon>
        <taxon>Actinomycetes</taxon>
        <taxon>Streptosporangiales</taxon>
        <taxon>Streptosporangiaceae</taxon>
        <taxon>Planotetraspora</taxon>
    </lineage>
</organism>
<dbReference type="Gene3D" id="1.10.3720.10">
    <property type="entry name" value="MetI-like"/>
    <property type="match status" value="1"/>
</dbReference>
<feature type="transmembrane region" description="Helical" evidence="7">
    <location>
        <begin position="288"/>
        <end position="308"/>
    </location>
</feature>
<evidence type="ECO:0000256" key="5">
    <source>
        <dbReference type="ARBA" id="ARBA00022989"/>
    </source>
</evidence>
<dbReference type="AlphaFoldDB" id="A0A8J3ULS0"/>
<evidence type="ECO:0000259" key="8">
    <source>
        <dbReference type="PROSITE" id="PS50928"/>
    </source>
</evidence>
<dbReference type="Proteomes" id="UP000644610">
    <property type="component" value="Unassembled WGS sequence"/>
</dbReference>
<dbReference type="GO" id="GO:0055085">
    <property type="term" value="P:transmembrane transport"/>
    <property type="evidence" value="ECO:0007669"/>
    <property type="project" value="InterPro"/>
</dbReference>
<dbReference type="GO" id="GO:0005886">
    <property type="term" value="C:plasma membrane"/>
    <property type="evidence" value="ECO:0007669"/>
    <property type="project" value="UniProtKB-SubCell"/>
</dbReference>
<name>A0A8J3ULS0_9ACTN</name>
<keyword evidence="4 7" id="KW-0812">Transmembrane</keyword>
<dbReference type="InterPro" id="IPR000515">
    <property type="entry name" value="MetI-like"/>
</dbReference>
<sequence length="315" mass="34275">MSTATEVVTRRSAESTGRAPRRPVARRRLVSAAFVAPLVVFLLVFFAYPLGLGIAMSLQDFDVAALVRGFGDFVGLANYVDVLKSPVTQAAVVRTVIFTVLSVVFSVGIGLAIALYFNRRFPLSRFLRALILLPWLLPTIASGTLFKIMFADDGLVNKVLATLGIIQQPVPWLTDPTAAMAALILVNIWAGISFPAVAFYTGLQDIPRDLYNAAAVDGAGRWRVFRSITFPLLRPVTMIVLVYGIIYTLKVFDIVYVMTGGGPADGTQLLSTWAYTESFTNYSFGGGAAVSNILLAFSLVAASFYIWLQRRSARV</sequence>
<keyword evidence="10" id="KW-1185">Reference proteome</keyword>
<keyword evidence="3" id="KW-1003">Cell membrane</keyword>
<evidence type="ECO:0000256" key="3">
    <source>
        <dbReference type="ARBA" id="ARBA00022475"/>
    </source>
</evidence>
<evidence type="ECO:0000313" key="10">
    <source>
        <dbReference type="Proteomes" id="UP000644610"/>
    </source>
</evidence>
<dbReference type="EMBL" id="BOOQ01000026">
    <property type="protein sequence ID" value="GII47573.1"/>
    <property type="molecule type" value="Genomic_DNA"/>
</dbReference>
<gene>
    <name evidence="9" type="ORF">Psi02_39970</name>
</gene>
<dbReference type="CDD" id="cd06261">
    <property type="entry name" value="TM_PBP2"/>
    <property type="match status" value="1"/>
</dbReference>
<feature type="transmembrane region" description="Helical" evidence="7">
    <location>
        <begin position="129"/>
        <end position="150"/>
    </location>
</feature>
<evidence type="ECO:0000256" key="6">
    <source>
        <dbReference type="ARBA" id="ARBA00023136"/>
    </source>
</evidence>
<evidence type="ECO:0000256" key="7">
    <source>
        <dbReference type="RuleBase" id="RU363032"/>
    </source>
</evidence>
<protein>
    <submittedName>
        <fullName evidence="9">Sugar ABC transporter permease</fullName>
    </submittedName>
</protein>
<dbReference type="SUPFAM" id="SSF161098">
    <property type="entry name" value="MetI-like"/>
    <property type="match status" value="1"/>
</dbReference>
<comment type="caution">
    <text evidence="9">The sequence shown here is derived from an EMBL/GenBank/DDBJ whole genome shotgun (WGS) entry which is preliminary data.</text>
</comment>
<keyword evidence="5 7" id="KW-1133">Transmembrane helix</keyword>
<reference evidence="9" key="1">
    <citation type="submission" date="2021-01" db="EMBL/GenBank/DDBJ databases">
        <title>Whole genome shotgun sequence of Planotetraspora silvatica NBRC 100141.</title>
        <authorList>
            <person name="Komaki H."/>
            <person name="Tamura T."/>
        </authorList>
    </citation>
    <scope>NUCLEOTIDE SEQUENCE</scope>
    <source>
        <strain evidence="9">NBRC 100141</strain>
    </source>
</reference>
<dbReference type="Pfam" id="PF00528">
    <property type="entry name" value="BPD_transp_1"/>
    <property type="match status" value="1"/>
</dbReference>
<feature type="transmembrane region" description="Helical" evidence="7">
    <location>
        <begin position="178"/>
        <end position="200"/>
    </location>
</feature>
<dbReference type="PROSITE" id="PS50928">
    <property type="entry name" value="ABC_TM1"/>
    <property type="match status" value="1"/>
</dbReference>
<dbReference type="InterPro" id="IPR035906">
    <property type="entry name" value="MetI-like_sf"/>
</dbReference>
<evidence type="ECO:0000313" key="9">
    <source>
        <dbReference type="EMBL" id="GII47573.1"/>
    </source>
</evidence>
<proteinExistence type="inferred from homology"/>
<evidence type="ECO:0000256" key="4">
    <source>
        <dbReference type="ARBA" id="ARBA00022692"/>
    </source>
</evidence>
<feature type="transmembrane region" description="Helical" evidence="7">
    <location>
        <begin position="231"/>
        <end position="249"/>
    </location>
</feature>
<comment type="similarity">
    <text evidence="7">Belongs to the binding-protein-dependent transport system permease family.</text>
</comment>
<dbReference type="PANTHER" id="PTHR43005">
    <property type="entry name" value="BLR7065 PROTEIN"/>
    <property type="match status" value="1"/>
</dbReference>
<dbReference type="RefSeq" id="WP_203976230.1">
    <property type="nucleotide sequence ID" value="NZ_BAAAKY010000050.1"/>
</dbReference>
<keyword evidence="6 7" id="KW-0472">Membrane</keyword>
<evidence type="ECO:0000256" key="2">
    <source>
        <dbReference type="ARBA" id="ARBA00022448"/>
    </source>
</evidence>
<comment type="subcellular location">
    <subcellularLocation>
        <location evidence="1 7">Cell membrane</location>
        <topology evidence="1 7">Multi-pass membrane protein</topology>
    </subcellularLocation>
</comment>
<accession>A0A8J3ULS0</accession>
<keyword evidence="2 7" id="KW-0813">Transport</keyword>
<feature type="transmembrane region" description="Helical" evidence="7">
    <location>
        <begin position="29"/>
        <end position="48"/>
    </location>
</feature>
<dbReference type="PANTHER" id="PTHR43005:SF1">
    <property type="entry name" value="SPERMIDINE_PUTRESCINE TRANSPORT SYSTEM PERMEASE PROTEIN"/>
    <property type="match status" value="1"/>
</dbReference>
<feature type="domain" description="ABC transmembrane type-1" evidence="8">
    <location>
        <begin position="92"/>
        <end position="305"/>
    </location>
</feature>